<dbReference type="InterPro" id="IPR013632">
    <property type="entry name" value="Rad51_C"/>
</dbReference>
<dbReference type="InterPro" id="IPR027417">
    <property type="entry name" value="P-loop_NTPase"/>
</dbReference>
<keyword evidence="9" id="KW-1185">Reference proteome</keyword>
<evidence type="ECO:0000313" key="8">
    <source>
        <dbReference type="Ensembl" id="ENSCVAP00000000885.1"/>
    </source>
</evidence>
<dbReference type="GO" id="GO:0008821">
    <property type="term" value="F:crossover junction DNA endonuclease activity"/>
    <property type="evidence" value="ECO:0007669"/>
    <property type="project" value="TreeGrafter"/>
</dbReference>
<dbReference type="PANTHER" id="PTHR46239">
    <property type="entry name" value="DNA REPAIR PROTEIN RAD51 HOMOLOG 3 RAD51C"/>
    <property type="match status" value="1"/>
</dbReference>
<dbReference type="AlphaFoldDB" id="A0A3Q2FD56"/>
<evidence type="ECO:0000256" key="4">
    <source>
        <dbReference type="ARBA" id="ARBA00022840"/>
    </source>
</evidence>
<feature type="domain" description="Rad51-like C-terminal" evidence="7">
    <location>
        <begin position="64"/>
        <end position="144"/>
    </location>
</feature>
<sequence>MFLDTEGSFQLQRVVDLAGAAVRHCSLLAEDEEQRVAMTTFSVETILSNIFLVLKSNSVGLGLQLVSMATSQNIAVVITNHMTTRLRGSQSQLVPALGDIWGHAPSIRLLLQWEGPRRLASILKSPAHIEATVQYQITCEGFRDPKDFYQKHN</sequence>
<dbReference type="GO" id="GO:0005524">
    <property type="term" value="F:ATP binding"/>
    <property type="evidence" value="ECO:0007669"/>
    <property type="project" value="UniProtKB-KW"/>
</dbReference>
<reference evidence="8" key="1">
    <citation type="submission" date="2025-08" db="UniProtKB">
        <authorList>
            <consortium name="Ensembl"/>
        </authorList>
    </citation>
    <scope>IDENTIFICATION</scope>
</reference>
<keyword evidence="2" id="KW-0547">Nucleotide-binding</keyword>
<evidence type="ECO:0000256" key="3">
    <source>
        <dbReference type="ARBA" id="ARBA00022763"/>
    </source>
</evidence>
<dbReference type="GO" id="GO:0005657">
    <property type="term" value="C:replication fork"/>
    <property type="evidence" value="ECO:0007669"/>
    <property type="project" value="TreeGrafter"/>
</dbReference>
<proteinExistence type="predicted"/>
<dbReference type="InterPro" id="IPR052093">
    <property type="entry name" value="HR_Repair_Mediator"/>
</dbReference>
<reference evidence="8" key="2">
    <citation type="submission" date="2025-09" db="UniProtKB">
        <authorList>
            <consortium name="Ensembl"/>
        </authorList>
    </citation>
    <scope>IDENTIFICATION</scope>
</reference>
<dbReference type="GO" id="GO:0033065">
    <property type="term" value="C:Rad51C-XRCC3 complex"/>
    <property type="evidence" value="ECO:0007669"/>
    <property type="project" value="TreeGrafter"/>
</dbReference>
<dbReference type="SUPFAM" id="SSF52540">
    <property type="entry name" value="P-loop containing nucleoside triphosphate hydrolases"/>
    <property type="match status" value="1"/>
</dbReference>
<organism evidence="8 9">
    <name type="scientific">Cyprinodon variegatus</name>
    <name type="common">Sheepshead minnow</name>
    <dbReference type="NCBI Taxonomy" id="28743"/>
    <lineage>
        <taxon>Eukaryota</taxon>
        <taxon>Metazoa</taxon>
        <taxon>Chordata</taxon>
        <taxon>Craniata</taxon>
        <taxon>Vertebrata</taxon>
        <taxon>Euteleostomi</taxon>
        <taxon>Actinopterygii</taxon>
        <taxon>Neopterygii</taxon>
        <taxon>Teleostei</taxon>
        <taxon>Neoteleostei</taxon>
        <taxon>Acanthomorphata</taxon>
        <taxon>Ovalentaria</taxon>
        <taxon>Atherinomorphae</taxon>
        <taxon>Cyprinodontiformes</taxon>
        <taxon>Cyprinodontidae</taxon>
        <taxon>Cyprinodon</taxon>
    </lineage>
</organism>
<dbReference type="GO" id="GO:0007131">
    <property type="term" value="P:reciprocal meiotic recombination"/>
    <property type="evidence" value="ECO:0007669"/>
    <property type="project" value="TreeGrafter"/>
</dbReference>
<evidence type="ECO:0000259" key="7">
    <source>
        <dbReference type="Pfam" id="PF08423"/>
    </source>
</evidence>
<keyword evidence="5" id="KW-0234">DNA repair</keyword>
<evidence type="ECO:0000256" key="1">
    <source>
        <dbReference type="ARBA" id="ARBA00004123"/>
    </source>
</evidence>
<evidence type="ECO:0000256" key="5">
    <source>
        <dbReference type="ARBA" id="ARBA00023204"/>
    </source>
</evidence>
<evidence type="ECO:0000256" key="6">
    <source>
        <dbReference type="ARBA" id="ARBA00023242"/>
    </source>
</evidence>
<evidence type="ECO:0000256" key="2">
    <source>
        <dbReference type="ARBA" id="ARBA00022741"/>
    </source>
</evidence>
<dbReference type="GO" id="GO:0000707">
    <property type="term" value="P:meiotic DNA recombinase assembly"/>
    <property type="evidence" value="ECO:0007669"/>
    <property type="project" value="TreeGrafter"/>
</dbReference>
<dbReference type="Proteomes" id="UP000265020">
    <property type="component" value="Unassembled WGS sequence"/>
</dbReference>
<dbReference type="STRING" id="28743.ENSCVAP00000000885"/>
<dbReference type="GeneTree" id="ENSGT00940000156805"/>
<evidence type="ECO:0000313" key="9">
    <source>
        <dbReference type="Proteomes" id="UP000265020"/>
    </source>
</evidence>
<dbReference type="PANTHER" id="PTHR46239:SF1">
    <property type="entry name" value="DNA REPAIR PROTEIN RAD51 HOMOLOG 3"/>
    <property type="match status" value="1"/>
</dbReference>
<dbReference type="Gene3D" id="3.40.50.300">
    <property type="entry name" value="P-loop containing nucleotide triphosphate hydrolases"/>
    <property type="match status" value="1"/>
</dbReference>
<dbReference type="Ensembl" id="ENSCVAT00000014330.1">
    <property type="protein sequence ID" value="ENSCVAP00000000885.1"/>
    <property type="gene ID" value="ENSCVAG00000001832.1"/>
</dbReference>
<protein>
    <recommendedName>
        <fullName evidence="7">Rad51-like C-terminal domain-containing protein</fullName>
    </recommendedName>
</protein>
<keyword evidence="3" id="KW-0227">DNA damage</keyword>
<keyword evidence="6" id="KW-0539">Nucleus</keyword>
<accession>A0A3Q2FD56</accession>
<dbReference type="GO" id="GO:0000400">
    <property type="term" value="F:four-way junction DNA binding"/>
    <property type="evidence" value="ECO:0007669"/>
    <property type="project" value="TreeGrafter"/>
</dbReference>
<keyword evidence="4" id="KW-0067">ATP-binding</keyword>
<dbReference type="Pfam" id="PF08423">
    <property type="entry name" value="Rad51"/>
    <property type="match status" value="1"/>
</dbReference>
<comment type="subcellular location">
    <subcellularLocation>
        <location evidence="1">Nucleus</location>
    </subcellularLocation>
</comment>
<name>A0A3Q2FD56_CYPVA</name>
<dbReference type="GO" id="GO:0033063">
    <property type="term" value="C:Rad51B-Rad51C-Rad51D-XRCC2 complex"/>
    <property type="evidence" value="ECO:0007669"/>
    <property type="project" value="TreeGrafter"/>
</dbReference>